<accession>A0AAW4FV11</accession>
<reference evidence="2 3" key="1">
    <citation type="submission" date="2020-01" db="EMBL/GenBank/DDBJ databases">
        <title>Draft genome assembly of Ensifer adhaerens T173.</title>
        <authorList>
            <person name="Craig J.E."/>
            <person name="Stinchcombe J.R."/>
        </authorList>
    </citation>
    <scope>NUCLEOTIDE SEQUENCE [LARGE SCALE GENOMIC DNA]</scope>
    <source>
        <strain evidence="2 3">T173</strain>
    </source>
</reference>
<dbReference type="AlphaFoldDB" id="A0AAW4FV11"/>
<dbReference type="GO" id="GO:0005975">
    <property type="term" value="P:carbohydrate metabolic process"/>
    <property type="evidence" value="ECO:0007669"/>
    <property type="project" value="InterPro"/>
</dbReference>
<name>A0AAW4FV11_9HYPH</name>
<comment type="caution">
    <text evidence="2">The sequence shown here is derived from an EMBL/GenBank/DDBJ whole genome shotgun (WGS) entry which is preliminary data.</text>
</comment>
<protein>
    <recommendedName>
        <fullName evidence="1">Xylulose 5-phosphate/Fructose 6-phosphate phosphoketolase C-terminal domain-containing protein</fullName>
    </recommendedName>
</protein>
<feature type="domain" description="Xylulose 5-phosphate/Fructose 6-phosphate phosphoketolase C-terminal" evidence="1">
    <location>
        <begin position="55"/>
        <end position="87"/>
    </location>
</feature>
<evidence type="ECO:0000259" key="1">
    <source>
        <dbReference type="Pfam" id="PF09363"/>
    </source>
</evidence>
<dbReference type="Proteomes" id="UP000744980">
    <property type="component" value="Unassembled WGS sequence"/>
</dbReference>
<dbReference type="GO" id="GO:0016832">
    <property type="term" value="F:aldehyde-lyase activity"/>
    <property type="evidence" value="ECO:0007669"/>
    <property type="project" value="InterPro"/>
</dbReference>
<dbReference type="Pfam" id="PF09363">
    <property type="entry name" value="XFP_C"/>
    <property type="match status" value="1"/>
</dbReference>
<keyword evidence="3" id="KW-1185">Reference proteome</keyword>
<sequence>MHYGRTRYSEVFEIGGSTKNRQANAYWRASNYLSGWSEISAELLLYFPYLTTRRHWEWASNDKGRDPGCCACFGDVPTLETLAAFHLGTTRPYGP</sequence>
<dbReference type="EMBL" id="WXFA01000037">
    <property type="protein sequence ID" value="MBM3095068.1"/>
    <property type="molecule type" value="Genomic_DNA"/>
</dbReference>
<dbReference type="InterPro" id="IPR018969">
    <property type="entry name" value="Xul5P/Fru6P_PKetolase_C"/>
</dbReference>
<evidence type="ECO:0000313" key="3">
    <source>
        <dbReference type="Proteomes" id="UP000744980"/>
    </source>
</evidence>
<evidence type="ECO:0000313" key="2">
    <source>
        <dbReference type="EMBL" id="MBM3095068.1"/>
    </source>
</evidence>
<gene>
    <name evidence="2" type="ORF">GFB56_30535</name>
</gene>
<organism evidence="2 3">
    <name type="scientific">Ensifer canadensis</name>
    <dbReference type="NCBI Taxonomy" id="555315"/>
    <lineage>
        <taxon>Bacteria</taxon>
        <taxon>Pseudomonadati</taxon>
        <taxon>Pseudomonadota</taxon>
        <taxon>Alphaproteobacteria</taxon>
        <taxon>Hyphomicrobiales</taxon>
        <taxon>Rhizobiaceae</taxon>
        <taxon>Sinorhizobium/Ensifer group</taxon>
        <taxon>Ensifer</taxon>
    </lineage>
</organism>
<proteinExistence type="predicted"/>